<dbReference type="InterPro" id="IPR002355">
    <property type="entry name" value="Cu_oxidase_Cu_BS"/>
</dbReference>
<keyword evidence="2" id="KW-0479">Metal-binding</keyword>
<evidence type="ECO:0000256" key="5">
    <source>
        <dbReference type="ARBA" id="ARBA00023157"/>
    </source>
</evidence>
<dbReference type="PANTHER" id="PTHR11709:SF511">
    <property type="entry name" value="LACCASE"/>
    <property type="match status" value="1"/>
</dbReference>
<dbReference type="GO" id="GO:0005507">
    <property type="term" value="F:copper ion binding"/>
    <property type="evidence" value="ECO:0007669"/>
    <property type="project" value="InterPro"/>
</dbReference>
<feature type="transmembrane region" description="Helical" evidence="7">
    <location>
        <begin position="108"/>
        <end position="128"/>
    </location>
</feature>
<dbReference type="SUPFAM" id="SSF49503">
    <property type="entry name" value="Cupredoxins"/>
    <property type="match status" value="3"/>
</dbReference>
<dbReference type="PROSITE" id="PS00080">
    <property type="entry name" value="MULTICOPPER_OXIDASE2"/>
    <property type="match status" value="1"/>
</dbReference>
<evidence type="ECO:0000259" key="10">
    <source>
        <dbReference type="Pfam" id="PF07732"/>
    </source>
</evidence>
<accession>A0A8H5M3U4</accession>
<evidence type="ECO:0000256" key="4">
    <source>
        <dbReference type="ARBA" id="ARBA00023008"/>
    </source>
</evidence>
<dbReference type="OrthoDB" id="2121828at2759"/>
<name>A0A8H5M3U4_9AGAR</name>
<keyword evidence="7" id="KW-0472">Membrane</keyword>
<dbReference type="GO" id="GO:0016491">
    <property type="term" value="F:oxidoreductase activity"/>
    <property type="evidence" value="ECO:0007669"/>
    <property type="project" value="UniProtKB-KW"/>
</dbReference>
<dbReference type="CDD" id="cd13903">
    <property type="entry name" value="CuRO_3_Tv-LCC_like"/>
    <property type="match status" value="1"/>
</dbReference>
<evidence type="ECO:0000313" key="12">
    <source>
        <dbReference type="Proteomes" id="UP000565441"/>
    </source>
</evidence>
<keyword evidence="7" id="KW-0812">Transmembrane</keyword>
<dbReference type="InterPro" id="IPR011707">
    <property type="entry name" value="Cu-oxidase-like_N"/>
</dbReference>
<organism evidence="11 12">
    <name type="scientific">Tricholomella constricta</name>
    <dbReference type="NCBI Taxonomy" id="117010"/>
    <lineage>
        <taxon>Eukaryota</taxon>
        <taxon>Fungi</taxon>
        <taxon>Dikarya</taxon>
        <taxon>Basidiomycota</taxon>
        <taxon>Agaricomycotina</taxon>
        <taxon>Agaricomycetes</taxon>
        <taxon>Agaricomycetidae</taxon>
        <taxon>Agaricales</taxon>
        <taxon>Tricholomatineae</taxon>
        <taxon>Lyophyllaceae</taxon>
        <taxon>Tricholomella</taxon>
    </lineage>
</organism>
<evidence type="ECO:0000313" key="11">
    <source>
        <dbReference type="EMBL" id="KAF5379701.1"/>
    </source>
</evidence>
<dbReference type="AlphaFoldDB" id="A0A8H5M3U4"/>
<evidence type="ECO:0000256" key="2">
    <source>
        <dbReference type="ARBA" id="ARBA00022723"/>
    </source>
</evidence>
<keyword evidence="5" id="KW-1015">Disulfide bond</keyword>
<dbReference type="FunFam" id="2.60.40.420:FF:000045">
    <property type="entry name" value="Laccase 2"/>
    <property type="match status" value="1"/>
</dbReference>
<dbReference type="PROSITE" id="PS00079">
    <property type="entry name" value="MULTICOPPER_OXIDASE1"/>
    <property type="match status" value="2"/>
</dbReference>
<feature type="domain" description="Plastocyanin-like" evidence="10">
    <location>
        <begin position="135"/>
        <end position="252"/>
    </location>
</feature>
<reference evidence="11 12" key="1">
    <citation type="journal article" date="2020" name="ISME J.">
        <title>Uncovering the hidden diversity of litter-decomposition mechanisms in mushroom-forming fungi.</title>
        <authorList>
            <person name="Floudas D."/>
            <person name="Bentzer J."/>
            <person name="Ahren D."/>
            <person name="Johansson T."/>
            <person name="Persson P."/>
            <person name="Tunlid A."/>
        </authorList>
    </citation>
    <scope>NUCLEOTIDE SEQUENCE [LARGE SCALE GENOMIC DNA]</scope>
    <source>
        <strain evidence="11 12">CBS 661.87</strain>
    </source>
</reference>
<dbReference type="InterPro" id="IPR008972">
    <property type="entry name" value="Cupredoxin"/>
</dbReference>
<keyword evidence="4" id="KW-0186">Copper</keyword>
<comment type="caution">
    <text evidence="11">The sequence shown here is derived from an EMBL/GenBank/DDBJ whole genome shotgun (WGS) entry which is preliminary data.</text>
</comment>
<dbReference type="InterPro" id="IPR045087">
    <property type="entry name" value="Cu-oxidase_fam"/>
</dbReference>
<keyword evidence="3" id="KW-0560">Oxidoreductase</keyword>
<dbReference type="Pfam" id="PF00394">
    <property type="entry name" value="Cu-oxidase"/>
    <property type="match status" value="1"/>
</dbReference>
<feature type="domain" description="Plastocyanin-like" evidence="9">
    <location>
        <begin position="474"/>
        <end position="599"/>
    </location>
</feature>
<dbReference type="InterPro" id="IPR001117">
    <property type="entry name" value="Cu-oxidase_2nd"/>
</dbReference>
<dbReference type="Pfam" id="PF07732">
    <property type="entry name" value="Cu-oxidase_3"/>
    <property type="match status" value="1"/>
</dbReference>
<dbReference type="InterPro" id="IPR033138">
    <property type="entry name" value="Cu_oxidase_CS"/>
</dbReference>
<keyword evidence="12" id="KW-1185">Reference proteome</keyword>
<gene>
    <name evidence="11" type="ORF">D9615_005678</name>
</gene>
<evidence type="ECO:0000256" key="3">
    <source>
        <dbReference type="ARBA" id="ARBA00023002"/>
    </source>
</evidence>
<keyword evidence="7" id="KW-1133">Transmembrane helix</keyword>
<evidence type="ECO:0000256" key="6">
    <source>
        <dbReference type="ARBA" id="ARBA00023180"/>
    </source>
</evidence>
<dbReference type="EMBL" id="JAACJP010000015">
    <property type="protein sequence ID" value="KAF5379701.1"/>
    <property type="molecule type" value="Genomic_DNA"/>
</dbReference>
<evidence type="ECO:0008006" key="13">
    <source>
        <dbReference type="Google" id="ProtNLM"/>
    </source>
</evidence>
<keyword evidence="6" id="KW-0325">Glycoprotein</keyword>
<proteinExistence type="inferred from homology"/>
<dbReference type="Proteomes" id="UP000565441">
    <property type="component" value="Unassembled WGS sequence"/>
</dbReference>
<sequence length="630" mass="69744">MDGSRVRVWRYRVAQFAVLAQWVLNLVGNACSGLLTTWISVSFMKYCLCNCDCSFLGSRRPSWTQGSPWKMPPGKFVGFFWKLKASPLKAQKDEAYFLTPPQSKMVRLFVNFLALAILPATLAITRVYNFDIINAKIAPDGFTRDAVTVNGIYPGTAVVANKGDRLQIRTNNKLTSPGMRRSTSIHWHGFFQARTSGMDGPSFVNQCPIAPNSTFLYDFDTAGQTGNFWYHSHLSTQYCDGLRGAIPVYDPQDPLGHLYDVDDASTIITLSDWYHEFAPEVQKQFIQSGAFPIPDSCLINGAGRYNGGPLVPYSVVNVEQGKRYRFRVFSLSCRPFFTFSVDGHNMDIMEFDGIEHNPVPAQNFDIFAAQRVSFILNANQTVGNYWIRAFPTGGDPAGNPNYNPDLTLAVLRYKGAPAVEPTTVNTPGHKLIEGDMHPIEEPGKLGSGPADVAITLNIGQPNPPFFDINGISYLSPPLPVLLQLLSGAKTPQDLIPSEQIALKTCGKVFILPPNKLIEISIPGTGFHPFHLHGHAFDLVRPSNADELNFVNPPRRDVAAVAGGNMTFRFFSDNPGAWFLHCHIDWHLEVGLAVVFGEAPAENVEGPQAQITPQDWLDLCPTYDALRPEFQ</sequence>
<protein>
    <recommendedName>
        <fullName evidence="13">Laccase</fullName>
    </recommendedName>
</protein>
<evidence type="ECO:0000256" key="1">
    <source>
        <dbReference type="ARBA" id="ARBA00010609"/>
    </source>
</evidence>
<feature type="domain" description="Plastocyanin-like" evidence="8">
    <location>
        <begin position="265"/>
        <end position="416"/>
    </location>
</feature>
<comment type="similarity">
    <text evidence="1">Belongs to the multicopper oxidase family.</text>
</comment>
<evidence type="ECO:0000256" key="7">
    <source>
        <dbReference type="SAM" id="Phobius"/>
    </source>
</evidence>
<evidence type="ECO:0000259" key="8">
    <source>
        <dbReference type="Pfam" id="PF00394"/>
    </source>
</evidence>
<dbReference type="PANTHER" id="PTHR11709">
    <property type="entry name" value="MULTI-COPPER OXIDASE"/>
    <property type="match status" value="1"/>
</dbReference>
<dbReference type="Gene3D" id="2.60.40.420">
    <property type="entry name" value="Cupredoxins - blue copper proteins"/>
    <property type="match status" value="3"/>
</dbReference>
<dbReference type="Pfam" id="PF07731">
    <property type="entry name" value="Cu-oxidase_2"/>
    <property type="match status" value="1"/>
</dbReference>
<evidence type="ECO:0000259" key="9">
    <source>
        <dbReference type="Pfam" id="PF07731"/>
    </source>
</evidence>
<dbReference type="InterPro" id="IPR011706">
    <property type="entry name" value="Cu-oxidase_C"/>
</dbReference>